<evidence type="ECO:0000256" key="8">
    <source>
        <dbReference type="SAM" id="SignalP"/>
    </source>
</evidence>
<dbReference type="GO" id="GO:0032934">
    <property type="term" value="F:sterol binding"/>
    <property type="evidence" value="ECO:0007669"/>
    <property type="project" value="InterPro"/>
</dbReference>
<comment type="caution">
    <text evidence="10">The sequence shown here is derived from an EMBL/GenBank/DDBJ whole genome shotgun (WGS) entry which is preliminary data.</text>
</comment>
<keyword evidence="11" id="KW-1185">Reference proteome</keyword>
<dbReference type="GO" id="GO:0032366">
    <property type="term" value="P:intracellular sterol transport"/>
    <property type="evidence" value="ECO:0007669"/>
    <property type="project" value="InterPro"/>
</dbReference>
<gene>
    <name evidence="10" type="ORF">KLDO_g933</name>
</gene>
<evidence type="ECO:0000256" key="6">
    <source>
        <dbReference type="ARBA" id="ARBA00022729"/>
    </source>
</evidence>
<dbReference type="PANTHER" id="PTHR11306">
    <property type="entry name" value="NIEMANN PICK TYPE C2 PROTEIN NPC2-RELATED"/>
    <property type="match status" value="1"/>
</dbReference>
<dbReference type="SUPFAM" id="SSF81296">
    <property type="entry name" value="E set domains"/>
    <property type="match status" value="1"/>
</dbReference>
<proteinExistence type="inferred from homology"/>
<evidence type="ECO:0000256" key="1">
    <source>
        <dbReference type="ARBA" id="ARBA00002053"/>
    </source>
</evidence>
<reference evidence="10 11" key="1">
    <citation type="submission" date="2014-03" db="EMBL/GenBank/DDBJ databases">
        <title>The genome of Kluyveromyces dobzhanskii.</title>
        <authorList>
            <person name="Nystedt B."/>
            <person name="Astrom S."/>
        </authorList>
    </citation>
    <scope>NUCLEOTIDE SEQUENCE [LARGE SCALE GENOMIC DNA]</scope>
    <source>
        <strain evidence="10 11">CBS 2104</strain>
    </source>
</reference>
<dbReference type="AlphaFoldDB" id="A0A0A8L2Z4"/>
<evidence type="ECO:0000256" key="5">
    <source>
        <dbReference type="ARBA" id="ARBA00022448"/>
    </source>
</evidence>
<sequence>MKSSAVVAYLLFAAFAQAASLFGLNFPEPPAANKPISGDSPLLQCDIDQNQSLDVTQVNLVPNPPQRGENLTISAAGILQTTIEDGAYIDIEVRLGYIKLISQTYDLCQQLEENDIDGLECPIEPGVYELNKIVEIPNEVPPGKYSVIARAYNVDDEQITCLTGEVIFPAY</sequence>
<evidence type="ECO:0000256" key="2">
    <source>
        <dbReference type="ARBA" id="ARBA00006370"/>
    </source>
</evidence>
<dbReference type="InterPro" id="IPR014756">
    <property type="entry name" value="Ig_E-set"/>
</dbReference>
<feature type="signal peptide" evidence="8">
    <location>
        <begin position="1"/>
        <end position="18"/>
    </location>
</feature>
<dbReference type="InterPro" id="IPR003172">
    <property type="entry name" value="ML_dom"/>
</dbReference>
<evidence type="ECO:0000256" key="7">
    <source>
        <dbReference type="ARBA" id="ARBA00023055"/>
    </source>
</evidence>
<dbReference type="OrthoDB" id="6409159at2759"/>
<dbReference type="SMART" id="SM00737">
    <property type="entry name" value="ML"/>
    <property type="match status" value="1"/>
</dbReference>
<evidence type="ECO:0000256" key="4">
    <source>
        <dbReference type="ARBA" id="ARBA00016056"/>
    </source>
</evidence>
<dbReference type="InterPro" id="IPR036846">
    <property type="entry name" value="GM2-AP_sf"/>
</dbReference>
<dbReference type="Pfam" id="PF02221">
    <property type="entry name" value="E1_DerP2_DerF2"/>
    <property type="match status" value="1"/>
</dbReference>
<dbReference type="Gene3D" id="2.70.220.10">
    <property type="entry name" value="Ganglioside GM2 activator"/>
    <property type="match status" value="1"/>
</dbReference>
<keyword evidence="7" id="KW-0445">Lipid transport</keyword>
<evidence type="ECO:0000313" key="10">
    <source>
        <dbReference type="EMBL" id="CDO92617.1"/>
    </source>
</evidence>
<keyword evidence="6 8" id="KW-0732">Signal</keyword>
<dbReference type="InterPro" id="IPR039670">
    <property type="entry name" value="NPC2-like"/>
</dbReference>
<comment type="function">
    <text evidence="1">Catalyzes the intermembrane transfer of phosphatidylglycerol and phosphatidylinositol.</text>
</comment>
<comment type="similarity">
    <text evidence="2">Belongs to the NPC2 family.</text>
</comment>
<dbReference type="CDD" id="cd00917">
    <property type="entry name" value="PG-PI_TP"/>
    <property type="match status" value="1"/>
</dbReference>
<dbReference type="Proteomes" id="UP000031516">
    <property type="component" value="Unassembled WGS sequence"/>
</dbReference>
<comment type="subunit">
    <text evidence="3">Monomer.</text>
</comment>
<name>A0A0A8L2Z4_9SACH</name>
<dbReference type="EMBL" id="CCBQ010000016">
    <property type="protein sequence ID" value="CDO92617.1"/>
    <property type="molecule type" value="Genomic_DNA"/>
</dbReference>
<dbReference type="PANTHER" id="PTHR11306:SF0">
    <property type="entry name" value="PHOSPHATIDYLGLYCEROL_PHOSPHATIDYLINOSITOL TRANSFER PROTEIN"/>
    <property type="match status" value="1"/>
</dbReference>
<accession>A0A0A8L2Z4</accession>
<evidence type="ECO:0000259" key="9">
    <source>
        <dbReference type="SMART" id="SM00737"/>
    </source>
</evidence>
<protein>
    <recommendedName>
        <fullName evidence="4">Phosphatidylglycerol/phosphatidylinositol transfer protein</fullName>
    </recommendedName>
</protein>
<evidence type="ECO:0000313" key="11">
    <source>
        <dbReference type="Proteomes" id="UP000031516"/>
    </source>
</evidence>
<evidence type="ECO:0000256" key="3">
    <source>
        <dbReference type="ARBA" id="ARBA00011245"/>
    </source>
</evidence>
<dbReference type="InterPro" id="IPR033917">
    <property type="entry name" value="ML_PG-PI_TP"/>
</dbReference>
<feature type="chain" id="PRO_5002038046" description="Phosphatidylglycerol/phosphatidylinositol transfer protein" evidence="8">
    <location>
        <begin position="19"/>
        <end position="171"/>
    </location>
</feature>
<organism evidence="10 11">
    <name type="scientific">Kluyveromyces dobzhanskii CBS 2104</name>
    <dbReference type="NCBI Taxonomy" id="1427455"/>
    <lineage>
        <taxon>Eukaryota</taxon>
        <taxon>Fungi</taxon>
        <taxon>Dikarya</taxon>
        <taxon>Ascomycota</taxon>
        <taxon>Saccharomycotina</taxon>
        <taxon>Saccharomycetes</taxon>
        <taxon>Saccharomycetales</taxon>
        <taxon>Saccharomycetaceae</taxon>
        <taxon>Kluyveromyces</taxon>
    </lineage>
</organism>
<feature type="domain" description="MD-2-related lipid-recognition" evidence="9">
    <location>
        <begin position="42"/>
        <end position="166"/>
    </location>
</feature>
<keyword evidence="5" id="KW-0813">Transport</keyword>